<dbReference type="InterPro" id="IPR025671">
    <property type="entry name" value="HXXEE"/>
</dbReference>
<name>K0RWW6_THAOC</name>
<keyword evidence="3" id="KW-1185">Reference proteome</keyword>
<dbReference type="AlphaFoldDB" id="K0RWW6"/>
<reference evidence="2 3" key="1">
    <citation type="journal article" date="2012" name="Genome Biol.">
        <title>Genome and low-iron response of an oceanic diatom adapted to chronic iron limitation.</title>
        <authorList>
            <person name="Lommer M."/>
            <person name="Specht M."/>
            <person name="Roy A.S."/>
            <person name="Kraemer L."/>
            <person name="Andreson R."/>
            <person name="Gutowska M.A."/>
            <person name="Wolf J."/>
            <person name="Bergner S.V."/>
            <person name="Schilhabel M.B."/>
            <person name="Klostermeier U.C."/>
            <person name="Beiko R.G."/>
            <person name="Rosenstiel P."/>
            <person name="Hippler M."/>
            <person name="Laroche J."/>
        </authorList>
    </citation>
    <scope>NUCLEOTIDE SEQUENCE [LARGE SCALE GENOMIC DNA]</scope>
    <source>
        <strain evidence="2 3">CCMP1005</strain>
    </source>
</reference>
<evidence type="ECO:0000256" key="1">
    <source>
        <dbReference type="SAM" id="Phobius"/>
    </source>
</evidence>
<feature type="transmembrane region" description="Helical" evidence="1">
    <location>
        <begin position="33"/>
        <end position="52"/>
    </location>
</feature>
<comment type="caution">
    <text evidence="2">The sequence shown here is derived from an EMBL/GenBank/DDBJ whole genome shotgun (WGS) entry which is preliminary data.</text>
</comment>
<dbReference type="Pfam" id="PF13787">
    <property type="entry name" value="HXXEE"/>
    <property type="match status" value="1"/>
</dbReference>
<keyword evidence="1" id="KW-1133">Transmembrane helix</keyword>
<keyword evidence="1" id="KW-0812">Transmembrane</keyword>
<feature type="transmembrane region" description="Helical" evidence="1">
    <location>
        <begin position="146"/>
        <end position="164"/>
    </location>
</feature>
<dbReference type="Proteomes" id="UP000266841">
    <property type="component" value="Unassembled WGS sequence"/>
</dbReference>
<dbReference type="OrthoDB" id="413428at2759"/>
<sequence length="172" mass="18697">MSLRASAESGLEVLNRTNADGSAVSWLERNWPGVLYVNATVVWVDFSLCTIAASFNPKFLLAISLNWGMCFVNALAGHVMPALLTKSYNPGAVQSAIMAPMALLIIQRSGRPLLCIAYGIIGHWLLVMGVKITFKFQTDEALTMSAFMLFANLVLPLAISHHVATKQSKKSN</sequence>
<protein>
    <submittedName>
        <fullName evidence="2">Uncharacterized protein</fullName>
    </submittedName>
</protein>
<keyword evidence="1" id="KW-0472">Membrane</keyword>
<accession>K0RWW6</accession>
<evidence type="ECO:0000313" key="2">
    <source>
        <dbReference type="EMBL" id="EJK57480.1"/>
    </source>
</evidence>
<gene>
    <name evidence="2" type="ORF">THAOC_22470</name>
</gene>
<proteinExistence type="predicted"/>
<organism evidence="2 3">
    <name type="scientific">Thalassiosira oceanica</name>
    <name type="common">Marine diatom</name>
    <dbReference type="NCBI Taxonomy" id="159749"/>
    <lineage>
        <taxon>Eukaryota</taxon>
        <taxon>Sar</taxon>
        <taxon>Stramenopiles</taxon>
        <taxon>Ochrophyta</taxon>
        <taxon>Bacillariophyta</taxon>
        <taxon>Coscinodiscophyceae</taxon>
        <taxon>Thalassiosirophycidae</taxon>
        <taxon>Thalassiosirales</taxon>
        <taxon>Thalassiosiraceae</taxon>
        <taxon>Thalassiosira</taxon>
    </lineage>
</organism>
<feature type="transmembrane region" description="Helical" evidence="1">
    <location>
        <begin position="113"/>
        <end position="134"/>
    </location>
</feature>
<feature type="transmembrane region" description="Helical" evidence="1">
    <location>
        <begin position="88"/>
        <end position="106"/>
    </location>
</feature>
<dbReference type="EMBL" id="AGNL01028076">
    <property type="protein sequence ID" value="EJK57480.1"/>
    <property type="molecule type" value="Genomic_DNA"/>
</dbReference>
<feature type="transmembrane region" description="Helical" evidence="1">
    <location>
        <begin position="59"/>
        <end position="76"/>
    </location>
</feature>
<evidence type="ECO:0000313" key="3">
    <source>
        <dbReference type="Proteomes" id="UP000266841"/>
    </source>
</evidence>
<dbReference type="eggNOG" id="ENOG502SU0V">
    <property type="taxonomic scope" value="Eukaryota"/>
</dbReference>